<organism evidence="1 2">
    <name type="scientific">Rhizocola hellebori</name>
    <dbReference type="NCBI Taxonomy" id="1392758"/>
    <lineage>
        <taxon>Bacteria</taxon>
        <taxon>Bacillati</taxon>
        <taxon>Actinomycetota</taxon>
        <taxon>Actinomycetes</taxon>
        <taxon>Micromonosporales</taxon>
        <taxon>Micromonosporaceae</taxon>
        <taxon>Rhizocola</taxon>
    </lineage>
</organism>
<dbReference type="Proteomes" id="UP000612899">
    <property type="component" value="Unassembled WGS sequence"/>
</dbReference>
<comment type="caution">
    <text evidence="1">The sequence shown here is derived from an EMBL/GenBank/DDBJ whole genome shotgun (WGS) entry which is preliminary data.</text>
</comment>
<name>A0A8J3QAP5_9ACTN</name>
<accession>A0A8J3QAP5</accession>
<evidence type="ECO:0000313" key="2">
    <source>
        <dbReference type="Proteomes" id="UP000612899"/>
    </source>
</evidence>
<sequence length="338" mass="36793">MDVVLHTVVMTHPRRLSSAQALRERHPELDPVIVFDPEPEATPSALRGARLAWANAPADATHLLVVQDDMILGQDIARHVMSAARAMPDAVLSFFTEWGSRTAHALRLAAVVGGSWVEVIDPYVPTSVHLMPTAIGRRVAEYPGDEADDVLLLRFVKEFGIPAYASVPNLAQHVPIASLMGNDIIQGPRPAAWWASPPGDLDATVAELPVVPVLPIFESYSICRIDGRNIKTHDYLTEHLGVPVKQQLDLFVEAMAEVDPGYAIREVVAEPLLLQFWLTAMIYGVVAGTPPPEEALRTLAPGSLRRFVPFPSLEKLPELLNPVVHQAIKLGSSIGKSA</sequence>
<gene>
    <name evidence="1" type="ORF">Rhe02_42530</name>
</gene>
<keyword evidence="2" id="KW-1185">Reference proteome</keyword>
<reference evidence="1" key="1">
    <citation type="submission" date="2021-01" db="EMBL/GenBank/DDBJ databases">
        <title>Whole genome shotgun sequence of Rhizocola hellebori NBRC 109834.</title>
        <authorList>
            <person name="Komaki H."/>
            <person name="Tamura T."/>
        </authorList>
    </citation>
    <scope>NUCLEOTIDE SEQUENCE</scope>
    <source>
        <strain evidence="1">NBRC 109834</strain>
    </source>
</reference>
<proteinExistence type="predicted"/>
<dbReference type="EMBL" id="BONY01000025">
    <property type="protein sequence ID" value="GIH06186.1"/>
    <property type="molecule type" value="Genomic_DNA"/>
</dbReference>
<protein>
    <submittedName>
        <fullName evidence="1">Uncharacterized protein</fullName>
    </submittedName>
</protein>
<evidence type="ECO:0000313" key="1">
    <source>
        <dbReference type="EMBL" id="GIH06186.1"/>
    </source>
</evidence>
<dbReference type="AlphaFoldDB" id="A0A8J3QAP5"/>